<reference evidence="2 3" key="1">
    <citation type="journal article" date="2020" name="G3 (Bethesda)">
        <title>Improved Reference Genome for Cyclotella cryptica CCMP332, a Model for Cell Wall Morphogenesis, Salinity Adaptation, and Lipid Production in Diatoms (Bacillariophyta).</title>
        <authorList>
            <person name="Roberts W.R."/>
            <person name="Downey K.M."/>
            <person name="Ruck E.C."/>
            <person name="Traller J.C."/>
            <person name="Alverson A.J."/>
        </authorList>
    </citation>
    <scope>NUCLEOTIDE SEQUENCE [LARGE SCALE GENOMIC DNA]</scope>
    <source>
        <strain evidence="2 3">CCMP332</strain>
    </source>
</reference>
<protein>
    <submittedName>
        <fullName evidence="2">Uncharacterized protein</fullName>
    </submittedName>
</protein>
<proteinExistence type="predicted"/>
<organism evidence="2 3">
    <name type="scientific">Cyclotella cryptica</name>
    <dbReference type="NCBI Taxonomy" id="29204"/>
    <lineage>
        <taxon>Eukaryota</taxon>
        <taxon>Sar</taxon>
        <taxon>Stramenopiles</taxon>
        <taxon>Ochrophyta</taxon>
        <taxon>Bacillariophyta</taxon>
        <taxon>Coscinodiscophyceae</taxon>
        <taxon>Thalassiosirophycidae</taxon>
        <taxon>Stephanodiscales</taxon>
        <taxon>Stephanodiscaceae</taxon>
        <taxon>Cyclotella</taxon>
    </lineage>
</organism>
<feature type="non-terminal residue" evidence="2">
    <location>
        <position position="1"/>
    </location>
</feature>
<evidence type="ECO:0000313" key="3">
    <source>
        <dbReference type="Proteomes" id="UP001516023"/>
    </source>
</evidence>
<feature type="region of interest" description="Disordered" evidence="1">
    <location>
        <begin position="190"/>
        <end position="213"/>
    </location>
</feature>
<keyword evidence="3" id="KW-1185">Reference proteome</keyword>
<dbReference type="Proteomes" id="UP001516023">
    <property type="component" value="Unassembled WGS sequence"/>
</dbReference>
<name>A0ABD3P6K5_9STRA</name>
<accession>A0ABD3P6K5</accession>
<evidence type="ECO:0000256" key="1">
    <source>
        <dbReference type="SAM" id="MobiDB-lite"/>
    </source>
</evidence>
<comment type="caution">
    <text evidence="2">The sequence shown here is derived from an EMBL/GenBank/DDBJ whole genome shotgun (WGS) entry which is preliminary data.</text>
</comment>
<feature type="region of interest" description="Disordered" evidence="1">
    <location>
        <begin position="250"/>
        <end position="314"/>
    </location>
</feature>
<gene>
    <name evidence="2" type="ORF">HJC23_002839</name>
</gene>
<evidence type="ECO:0000313" key="2">
    <source>
        <dbReference type="EMBL" id="KAL3783412.1"/>
    </source>
</evidence>
<dbReference type="EMBL" id="JABMIG020000261">
    <property type="protein sequence ID" value="KAL3783412.1"/>
    <property type="molecule type" value="Genomic_DNA"/>
</dbReference>
<feature type="region of interest" description="Disordered" evidence="1">
    <location>
        <begin position="121"/>
        <end position="161"/>
    </location>
</feature>
<sequence length="314" mass="34265">AIIKVKYIFPSSIETLVQNPPPARHSKATPLARSLASNFMPPPAPTCPHHLFDFLRSLSIDQTVSMKNKGRNRRKTAVSKAKPLSTAVVCAVCGKGDGKNKPEGKATIKCDGAATHQTSEYVPDKILKTSQVIRKRHARDNDDENDSHDDEPGLNITPDMKKRLQQSTWLRKELQDGGLRHLIGMIDAASDDDEENGDNNKRFHSKKARRNAHEEITPRVLALARIKNSHPKFASFIDRLLLTAGVLQPAEGTDGDSRGPLSLVPIPRRPGAGNLSVDSSTEDHSDSDNSDDSGDSSRPSEEQSDSSEGEDGSD</sequence>
<dbReference type="AlphaFoldDB" id="A0ABD3P6K5"/>
<feature type="compositionally biased region" description="Acidic residues" evidence="1">
    <location>
        <begin position="302"/>
        <end position="314"/>
    </location>
</feature>